<dbReference type="Pfam" id="PF00175">
    <property type="entry name" value="NAD_binding_1"/>
    <property type="match status" value="1"/>
</dbReference>
<dbReference type="AlphaFoldDB" id="D9QUC1"/>
<keyword evidence="4" id="KW-0408">Iron</keyword>
<dbReference type="InterPro" id="IPR012675">
    <property type="entry name" value="Beta-grasp_dom_sf"/>
</dbReference>
<dbReference type="SUPFAM" id="SSF52343">
    <property type="entry name" value="Ferredoxin reductase-like, C-terminal NADP-linked domain"/>
    <property type="match status" value="1"/>
</dbReference>
<dbReference type="InterPro" id="IPR017938">
    <property type="entry name" value="Riboflavin_synthase-like_b-brl"/>
</dbReference>
<keyword evidence="5" id="KW-0812">Transmembrane</keyword>
<evidence type="ECO:0000313" key="8">
    <source>
        <dbReference type="EMBL" id="ADL11914.1"/>
    </source>
</evidence>
<evidence type="ECO:0000256" key="5">
    <source>
        <dbReference type="SAM" id="Phobius"/>
    </source>
</evidence>
<feature type="domain" description="2Fe-2S ferredoxin-type" evidence="6">
    <location>
        <begin position="23"/>
        <end position="122"/>
    </location>
</feature>
<dbReference type="GO" id="GO:0016491">
    <property type="term" value="F:oxidoreductase activity"/>
    <property type="evidence" value="ECO:0007669"/>
    <property type="project" value="InterPro"/>
</dbReference>
<dbReference type="HOGENOM" id="CLU_003827_7_0_9"/>
<dbReference type="PRINTS" id="PR00371">
    <property type="entry name" value="FPNCR"/>
</dbReference>
<keyword evidence="2" id="KW-0285">Flavoprotein</keyword>
<dbReference type="CDD" id="cd00207">
    <property type="entry name" value="fer2"/>
    <property type="match status" value="1"/>
</dbReference>
<keyword evidence="9" id="KW-1185">Reference proteome</keyword>
<gene>
    <name evidence="8" type="ordered locus">Acear_0367</name>
</gene>
<evidence type="ECO:0000256" key="3">
    <source>
        <dbReference type="ARBA" id="ARBA00022827"/>
    </source>
</evidence>
<dbReference type="Gene3D" id="3.10.20.30">
    <property type="match status" value="1"/>
</dbReference>
<dbReference type="SUPFAM" id="SSF63380">
    <property type="entry name" value="Riboflavin synthase domain-like"/>
    <property type="match status" value="1"/>
</dbReference>
<keyword evidence="5" id="KW-0472">Membrane</keyword>
<dbReference type="OrthoDB" id="9801223at2"/>
<dbReference type="InterPro" id="IPR039261">
    <property type="entry name" value="FNR_nucleotide-bd"/>
</dbReference>
<dbReference type="PROSITE" id="PS51384">
    <property type="entry name" value="FAD_FR"/>
    <property type="match status" value="1"/>
</dbReference>
<accession>D9QUC1</accession>
<organism evidence="8 9">
    <name type="scientific">Acetohalobium arabaticum (strain ATCC 49924 / DSM 5501 / Z-7288)</name>
    <dbReference type="NCBI Taxonomy" id="574087"/>
    <lineage>
        <taxon>Bacteria</taxon>
        <taxon>Bacillati</taxon>
        <taxon>Bacillota</taxon>
        <taxon>Clostridia</taxon>
        <taxon>Halanaerobiales</taxon>
        <taxon>Halobacteroidaceae</taxon>
        <taxon>Acetohalobium</taxon>
    </lineage>
</organism>
<dbReference type="eggNOG" id="COG2871">
    <property type="taxonomic scope" value="Bacteria"/>
</dbReference>
<reference evidence="8 9" key="1">
    <citation type="journal article" date="2010" name="Stand. Genomic Sci.">
        <title>Complete genome sequence of Acetohalobium arabaticum type strain (Z-7288).</title>
        <authorList>
            <person name="Sikorski J."/>
            <person name="Lapidus A."/>
            <person name="Chertkov O."/>
            <person name="Lucas S."/>
            <person name="Copeland A."/>
            <person name="Glavina Del Rio T."/>
            <person name="Nolan M."/>
            <person name="Tice H."/>
            <person name="Cheng J.F."/>
            <person name="Han C."/>
            <person name="Brambilla E."/>
            <person name="Pitluck S."/>
            <person name="Liolios K."/>
            <person name="Ivanova N."/>
            <person name="Mavromatis K."/>
            <person name="Mikhailova N."/>
            <person name="Pati A."/>
            <person name="Bruce D."/>
            <person name="Detter C."/>
            <person name="Tapia R."/>
            <person name="Goodwin L."/>
            <person name="Chen A."/>
            <person name="Palaniappan K."/>
            <person name="Land M."/>
            <person name="Hauser L."/>
            <person name="Chang Y.J."/>
            <person name="Jeffries C.D."/>
            <person name="Rohde M."/>
            <person name="Goker M."/>
            <person name="Spring S."/>
            <person name="Woyke T."/>
            <person name="Bristow J."/>
            <person name="Eisen J.A."/>
            <person name="Markowitz V."/>
            <person name="Hugenholtz P."/>
            <person name="Kyrpides N.C."/>
            <person name="Klenk H.P."/>
        </authorList>
    </citation>
    <scope>NUCLEOTIDE SEQUENCE [LARGE SCALE GENOMIC DNA]</scope>
    <source>
        <strain evidence="9">ATCC 49924 / DSM 5501 / Z-7288</strain>
    </source>
</reference>
<dbReference type="PROSITE" id="PS51085">
    <property type="entry name" value="2FE2S_FER_2"/>
    <property type="match status" value="1"/>
</dbReference>
<dbReference type="SUPFAM" id="SSF54292">
    <property type="entry name" value="2Fe-2S ferredoxin-like"/>
    <property type="match status" value="1"/>
</dbReference>
<feature type="transmembrane region" description="Helical" evidence="5">
    <location>
        <begin position="6"/>
        <end position="27"/>
    </location>
</feature>
<dbReference type="PANTHER" id="PTHR43644">
    <property type="entry name" value="NA(+)-TRANSLOCATING NADH-QUINONE REDUCTASE SUBUNIT"/>
    <property type="match status" value="1"/>
</dbReference>
<name>D9QUC1_ACEAZ</name>
<evidence type="ECO:0000313" key="9">
    <source>
        <dbReference type="Proteomes" id="UP000001661"/>
    </source>
</evidence>
<dbReference type="Pfam" id="PF00970">
    <property type="entry name" value="FAD_binding_6"/>
    <property type="match status" value="1"/>
</dbReference>
<sequence length="363" mass="40537">MNIQPIYILASIFFGVAFVLAIADFLLTSNEQQVININDEEYIPAGDGTLLEVLGENGIFIPAGCGGKASCGQCKVTVKEGGGDILPTEEPFLDEEEREEGVRLACQVKVNEDMKLELDESLLDIEEYTARVAEVRSVTPTVKHVRLEMIEPTDIEFEAGQYAQIMIPGFEEYRAYSIASPPSMAREENALQFTIKLVPGGLCTSWVHFAMEEGDIVKFTGPFGHFYLDEESDREIILIGGGAGMAPMRGILERLDELGMPRPTRYYFGARNSDELYYGDRFAELEEKYDNFEYIPALSDPTPEDKKNWDGPTGFVTDVLDEREGSLENAESYLCGPPPMLDAAERILVDHGMPEEKVMFDKF</sequence>
<dbReference type="PRINTS" id="PR00410">
    <property type="entry name" value="PHEHYDRXLASE"/>
</dbReference>
<dbReference type="Pfam" id="PF00111">
    <property type="entry name" value="Fer2"/>
    <property type="match status" value="1"/>
</dbReference>
<dbReference type="Gene3D" id="3.40.50.80">
    <property type="entry name" value="Nucleotide-binding domain of ferredoxin-NADP reductase (FNR) module"/>
    <property type="match status" value="1"/>
</dbReference>
<dbReference type="InterPro" id="IPR001433">
    <property type="entry name" value="OxRdtase_FAD/NAD-bd"/>
</dbReference>
<dbReference type="PANTHER" id="PTHR43644:SF1">
    <property type="entry name" value="NAD(P)H-FLAVIN REDUCTASE"/>
    <property type="match status" value="1"/>
</dbReference>
<evidence type="ECO:0000256" key="4">
    <source>
        <dbReference type="ARBA" id="ARBA00023004"/>
    </source>
</evidence>
<dbReference type="KEGG" id="aar:Acear_0367"/>
<evidence type="ECO:0000259" key="6">
    <source>
        <dbReference type="PROSITE" id="PS51085"/>
    </source>
</evidence>
<dbReference type="Gene3D" id="2.40.30.10">
    <property type="entry name" value="Translation factors"/>
    <property type="match status" value="1"/>
</dbReference>
<evidence type="ECO:0000256" key="2">
    <source>
        <dbReference type="ARBA" id="ARBA00022630"/>
    </source>
</evidence>
<dbReference type="RefSeq" id="WP_013277360.1">
    <property type="nucleotide sequence ID" value="NC_014378.1"/>
</dbReference>
<feature type="domain" description="FAD-binding FR-type" evidence="7">
    <location>
        <begin position="125"/>
        <end position="229"/>
    </location>
</feature>
<protein>
    <submittedName>
        <fullName evidence="8">Oxidoreductase FAD/NAD(P)-binding domain protein</fullName>
    </submittedName>
</protein>
<dbReference type="STRING" id="574087.Acear_0367"/>
<dbReference type="InterPro" id="IPR017927">
    <property type="entry name" value="FAD-bd_FR_type"/>
</dbReference>
<dbReference type="InterPro" id="IPR036010">
    <property type="entry name" value="2Fe-2S_ferredoxin-like_sf"/>
</dbReference>
<dbReference type="EMBL" id="CP002105">
    <property type="protein sequence ID" value="ADL11914.1"/>
    <property type="molecule type" value="Genomic_DNA"/>
</dbReference>
<evidence type="ECO:0000259" key="7">
    <source>
        <dbReference type="PROSITE" id="PS51384"/>
    </source>
</evidence>
<evidence type="ECO:0000256" key="1">
    <source>
        <dbReference type="ARBA" id="ARBA00022448"/>
    </source>
</evidence>
<keyword evidence="5" id="KW-1133">Transmembrane helix</keyword>
<keyword evidence="3" id="KW-0274">FAD</keyword>
<keyword evidence="1" id="KW-0813">Transport</keyword>
<dbReference type="Proteomes" id="UP000001661">
    <property type="component" value="Chromosome"/>
</dbReference>
<proteinExistence type="predicted"/>
<dbReference type="InterPro" id="IPR001041">
    <property type="entry name" value="2Fe-2S_ferredoxin-type"/>
</dbReference>
<dbReference type="InterPro" id="IPR001709">
    <property type="entry name" value="Flavoprot_Pyr_Nucl_cyt_Rdtase"/>
</dbReference>
<dbReference type="GO" id="GO:0051536">
    <property type="term" value="F:iron-sulfur cluster binding"/>
    <property type="evidence" value="ECO:0007669"/>
    <property type="project" value="InterPro"/>
</dbReference>
<dbReference type="InterPro" id="IPR008333">
    <property type="entry name" value="Cbr1-like_FAD-bd_dom"/>
</dbReference>